<evidence type="ECO:0000313" key="11">
    <source>
        <dbReference type="EMBL" id="KAJ3168397.1"/>
    </source>
</evidence>
<dbReference type="Gene3D" id="1.10.10.10">
    <property type="entry name" value="Winged helix-like DNA-binding domain superfamily/Winged helix DNA-binding domain"/>
    <property type="match status" value="1"/>
</dbReference>
<reference evidence="11" key="1">
    <citation type="submission" date="2020-05" db="EMBL/GenBank/DDBJ databases">
        <title>Phylogenomic resolution of chytrid fungi.</title>
        <authorList>
            <person name="Stajich J.E."/>
            <person name="Amses K."/>
            <person name="Simmons R."/>
            <person name="Seto K."/>
            <person name="Myers J."/>
            <person name="Bonds A."/>
            <person name="Quandt C.A."/>
            <person name="Barry K."/>
            <person name="Liu P."/>
            <person name="Grigoriev I."/>
            <person name="Longcore J.E."/>
            <person name="James T.Y."/>
        </authorList>
    </citation>
    <scope>NUCLEOTIDE SEQUENCE</scope>
    <source>
        <strain evidence="11">JEL0379</strain>
    </source>
</reference>
<dbReference type="SUPFAM" id="SSF46785">
    <property type="entry name" value="Winged helix' DNA-binding domain"/>
    <property type="match status" value="1"/>
</dbReference>
<keyword evidence="4 7" id="KW-0238">DNA-binding</keyword>
<organism evidence="11 12">
    <name type="scientific">Geranomyces variabilis</name>
    <dbReference type="NCBI Taxonomy" id="109894"/>
    <lineage>
        <taxon>Eukaryota</taxon>
        <taxon>Fungi</taxon>
        <taxon>Fungi incertae sedis</taxon>
        <taxon>Chytridiomycota</taxon>
        <taxon>Chytridiomycota incertae sedis</taxon>
        <taxon>Chytridiomycetes</taxon>
        <taxon>Spizellomycetales</taxon>
        <taxon>Powellomycetaceae</taxon>
        <taxon>Geranomyces</taxon>
    </lineage>
</organism>
<name>A0AAD5XJ52_9FUNG</name>
<keyword evidence="3 7" id="KW-0805">Transcription regulation</keyword>
<evidence type="ECO:0000259" key="10">
    <source>
        <dbReference type="SMART" id="SM01372"/>
    </source>
</evidence>
<keyword evidence="12" id="KW-1185">Reference proteome</keyword>
<dbReference type="EMBL" id="JADGJQ010000121">
    <property type="protein sequence ID" value="KAJ3168397.1"/>
    <property type="molecule type" value="Genomic_DNA"/>
</dbReference>
<dbReference type="InterPro" id="IPR036390">
    <property type="entry name" value="WH_DNA-bd_sf"/>
</dbReference>
<dbReference type="GO" id="GO:0005634">
    <property type="term" value="C:nucleus"/>
    <property type="evidence" value="ECO:0007669"/>
    <property type="project" value="UniProtKB-SubCell"/>
</dbReference>
<dbReference type="GO" id="GO:0000977">
    <property type="term" value="F:RNA polymerase II transcription regulatory region sequence-specific DNA binding"/>
    <property type="evidence" value="ECO:0007669"/>
    <property type="project" value="TreeGrafter"/>
</dbReference>
<evidence type="ECO:0000256" key="5">
    <source>
        <dbReference type="ARBA" id="ARBA00023163"/>
    </source>
</evidence>
<dbReference type="SUPFAM" id="SSF144074">
    <property type="entry name" value="E2F-DP heterodimerization region"/>
    <property type="match status" value="1"/>
</dbReference>
<dbReference type="Pfam" id="PF08781">
    <property type="entry name" value="DP"/>
    <property type="match status" value="1"/>
</dbReference>
<accession>A0AAD5XJ52</accession>
<evidence type="ECO:0000256" key="4">
    <source>
        <dbReference type="ARBA" id="ARBA00023125"/>
    </source>
</evidence>
<dbReference type="AlphaFoldDB" id="A0AAD5XJ52"/>
<evidence type="ECO:0000256" key="6">
    <source>
        <dbReference type="ARBA" id="ARBA00023242"/>
    </source>
</evidence>
<feature type="region of interest" description="Disordered" evidence="8">
    <location>
        <begin position="248"/>
        <end position="270"/>
    </location>
</feature>
<evidence type="ECO:0000256" key="7">
    <source>
        <dbReference type="RuleBase" id="RU003796"/>
    </source>
</evidence>
<dbReference type="GO" id="GO:0051726">
    <property type="term" value="P:regulation of cell cycle"/>
    <property type="evidence" value="ECO:0007669"/>
    <property type="project" value="InterPro"/>
</dbReference>
<proteinExistence type="inferred from homology"/>
<evidence type="ECO:0000259" key="9">
    <source>
        <dbReference type="SMART" id="SM01138"/>
    </source>
</evidence>
<dbReference type="GO" id="GO:0005667">
    <property type="term" value="C:transcription regulator complex"/>
    <property type="evidence" value="ECO:0007669"/>
    <property type="project" value="InterPro"/>
</dbReference>
<evidence type="ECO:0000256" key="3">
    <source>
        <dbReference type="ARBA" id="ARBA00023015"/>
    </source>
</evidence>
<dbReference type="InterPro" id="IPR038168">
    <property type="entry name" value="TF_DP_C_sf"/>
</dbReference>
<feature type="domain" description="E2F/DP family winged-helix DNA-binding" evidence="10">
    <location>
        <begin position="35"/>
        <end position="113"/>
    </location>
</feature>
<dbReference type="Pfam" id="PF02319">
    <property type="entry name" value="WHD_E2F_TDP"/>
    <property type="match status" value="1"/>
</dbReference>
<evidence type="ECO:0000256" key="1">
    <source>
        <dbReference type="ARBA" id="ARBA00004123"/>
    </source>
</evidence>
<dbReference type="InterPro" id="IPR015648">
    <property type="entry name" value="Transcrpt_fac_DP"/>
</dbReference>
<evidence type="ECO:0000256" key="2">
    <source>
        <dbReference type="ARBA" id="ARBA00010940"/>
    </source>
</evidence>
<dbReference type="InterPro" id="IPR003316">
    <property type="entry name" value="E2F_WHTH_DNA-bd_dom"/>
</dbReference>
<keyword evidence="5 7" id="KW-0804">Transcription</keyword>
<dbReference type="PANTHER" id="PTHR12548">
    <property type="entry name" value="TRANSCRIPTION FACTOR DP"/>
    <property type="match status" value="1"/>
</dbReference>
<dbReference type="Gene3D" id="1.20.140.80">
    <property type="entry name" value="Transcription factor DP"/>
    <property type="match status" value="1"/>
</dbReference>
<dbReference type="InterPro" id="IPR014889">
    <property type="entry name" value="Transc_factor_DP_C"/>
</dbReference>
<feature type="domain" description="Transcription factor DP C-terminal" evidence="9">
    <location>
        <begin position="132"/>
        <end position="267"/>
    </location>
</feature>
<dbReference type="InterPro" id="IPR036388">
    <property type="entry name" value="WH-like_DNA-bd_sf"/>
</dbReference>
<evidence type="ECO:0000313" key="12">
    <source>
        <dbReference type="Proteomes" id="UP001212152"/>
    </source>
</evidence>
<protein>
    <submittedName>
        <fullName evidence="11">Uncharacterized protein</fullName>
    </submittedName>
</protein>
<dbReference type="GO" id="GO:0000981">
    <property type="term" value="F:DNA-binding transcription factor activity, RNA polymerase II-specific"/>
    <property type="evidence" value="ECO:0007669"/>
    <property type="project" value="TreeGrafter"/>
</dbReference>
<sequence>MEKLTSSDNITAAAAEADALNVGGEHDSPEPDPSKRVKGLRHFSRCVAEKVQAKGTTTYNEVADELVDEFTTQARNADSYDHKNIRRRVYDALNVLMAMGIIAKAKKEIRWIGLPTDGSYQKDLEALQRRKKELLVLTAAEREAGEISARRQCLLKMLVNRNKLEQAHRGSLRSEGNLEPILGPREACEGIMLPFLLLRSTCDAHVEVENTDDKSQFMISFSKPFHMVKDMEVVSSLCEGDYERGKSLLSTRGSPNDTQWKGSYAPYPEDPSMQIDSEVYLQRAQQKSFSNEPRNATVLAVPFPGRVGSVALNTPLISSTTPPVFVEPSPLDVDRTSSQFDFSQPMQQSMSVGHSSSIRSRSPDFFG</sequence>
<feature type="region of interest" description="Disordered" evidence="8">
    <location>
        <begin position="335"/>
        <end position="367"/>
    </location>
</feature>
<dbReference type="SMART" id="SM01138">
    <property type="entry name" value="DP"/>
    <property type="match status" value="1"/>
</dbReference>
<feature type="compositionally biased region" description="Basic and acidic residues" evidence="8">
    <location>
        <begin position="24"/>
        <end position="35"/>
    </location>
</feature>
<dbReference type="FunFam" id="1.10.10.10:FF:000047">
    <property type="entry name" value="Transcription factor"/>
    <property type="match status" value="1"/>
</dbReference>
<comment type="subcellular location">
    <subcellularLocation>
        <location evidence="1 7">Nucleus</location>
    </subcellularLocation>
</comment>
<evidence type="ECO:0000256" key="8">
    <source>
        <dbReference type="SAM" id="MobiDB-lite"/>
    </source>
</evidence>
<gene>
    <name evidence="11" type="ORF">HDU87_001161</name>
</gene>
<feature type="compositionally biased region" description="Polar residues" evidence="8">
    <location>
        <begin position="336"/>
        <end position="348"/>
    </location>
</feature>
<feature type="region of interest" description="Disordered" evidence="8">
    <location>
        <begin position="15"/>
        <end position="37"/>
    </location>
</feature>
<comment type="similarity">
    <text evidence="2 7">Belongs to the E2F/DP family.</text>
</comment>
<keyword evidence="6 7" id="KW-0539">Nucleus</keyword>
<feature type="compositionally biased region" description="Low complexity" evidence="8">
    <location>
        <begin position="349"/>
        <end position="360"/>
    </location>
</feature>
<comment type="caution">
    <text evidence="11">The sequence shown here is derived from an EMBL/GenBank/DDBJ whole genome shotgun (WGS) entry which is preliminary data.</text>
</comment>
<dbReference type="InterPro" id="IPR037241">
    <property type="entry name" value="E2F-DP_heterodim"/>
</dbReference>
<dbReference type="PANTHER" id="PTHR12548:SF9">
    <property type="entry name" value="TRANSCRIPTION FACTOR DP"/>
    <property type="match status" value="1"/>
</dbReference>
<dbReference type="SMART" id="SM01372">
    <property type="entry name" value="E2F_TDP"/>
    <property type="match status" value="1"/>
</dbReference>
<dbReference type="Proteomes" id="UP001212152">
    <property type="component" value="Unassembled WGS sequence"/>
</dbReference>
<feature type="compositionally biased region" description="Polar residues" evidence="8">
    <location>
        <begin position="248"/>
        <end position="261"/>
    </location>
</feature>